<organism evidence="1 2">
    <name type="scientific">Pestalotiopsis fici (strain W106-1 / CGMCC3.15140)</name>
    <dbReference type="NCBI Taxonomy" id="1229662"/>
    <lineage>
        <taxon>Eukaryota</taxon>
        <taxon>Fungi</taxon>
        <taxon>Dikarya</taxon>
        <taxon>Ascomycota</taxon>
        <taxon>Pezizomycotina</taxon>
        <taxon>Sordariomycetes</taxon>
        <taxon>Xylariomycetidae</taxon>
        <taxon>Amphisphaeriales</taxon>
        <taxon>Sporocadaceae</taxon>
        <taxon>Pestalotiopsis</taxon>
    </lineage>
</organism>
<sequence length="290" mass="32415">MLREEPPGQSFHEYRQFMAQEAARSASEDSRILAAIFHLLPNLKQIILRPPPHGTTARRPRYAAIVSRLGIAPRPRRADQLINRVCDAASQFPRIRSIEIVSKVLASSLADLQRLQGLTELIIRSLVMTPDHHDEDSPGNEAWDFLEAIPKLLHLNVSLEPTNTHHLPLGSASLPSLRTLHLGGVHLGEEQLVNLAAGSMLRSLELCDTTLVSGDWVSCFSRIRDLARGLRVNVEGTLTDHIHACAVRGEFLELLRRFMSDDGMEWPLGHEQHPRRVGFVLAHKNRLGSP</sequence>
<dbReference type="EMBL" id="KI912111">
    <property type="protein sequence ID" value="ETS84079.1"/>
    <property type="molecule type" value="Genomic_DNA"/>
</dbReference>
<dbReference type="RefSeq" id="XP_007832727.1">
    <property type="nucleotide sequence ID" value="XM_007834536.1"/>
</dbReference>
<evidence type="ECO:0000313" key="2">
    <source>
        <dbReference type="Proteomes" id="UP000030651"/>
    </source>
</evidence>
<dbReference type="Proteomes" id="UP000030651">
    <property type="component" value="Unassembled WGS sequence"/>
</dbReference>
<dbReference type="AlphaFoldDB" id="W3XDI0"/>
<dbReference type="Gene3D" id="3.80.10.10">
    <property type="entry name" value="Ribonuclease Inhibitor"/>
    <property type="match status" value="1"/>
</dbReference>
<gene>
    <name evidence="1" type="ORF">PFICI_05955</name>
</gene>
<keyword evidence="2" id="KW-1185">Reference proteome</keyword>
<name>W3XDI0_PESFW</name>
<dbReference type="GeneID" id="19270968"/>
<reference evidence="2" key="1">
    <citation type="journal article" date="2015" name="BMC Genomics">
        <title>Genomic and transcriptomic analysis of the endophytic fungus Pestalotiopsis fici reveals its lifestyle and high potential for synthesis of natural products.</title>
        <authorList>
            <person name="Wang X."/>
            <person name="Zhang X."/>
            <person name="Liu L."/>
            <person name="Xiang M."/>
            <person name="Wang W."/>
            <person name="Sun X."/>
            <person name="Che Y."/>
            <person name="Guo L."/>
            <person name="Liu G."/>
            <person name="Guo L."/>
            <person name="Wang C."/>
            <person name="Yin W.B."/>
            <person name="Stadler M."/>
            <person name="Zhang X."/>
            <person name="Liu X."/>
        </authorList>
    </citation>
    <scope>NUCLEOTIDE SEQUENCE [LARGE SCALE GENOMIC DNA]</scope>
    <source>
        <strain evidence="2">W106-1 / CGMCC3.15140</strain>
    </source>
</reference>
<evidence type="ECO:0000313" key="1">
    <source>
        <dbReference type="EMBL" id="ETS84079.1"/>
    </source>
</evidence>
<dbReference type="InterPro" id="IPR032675">
    <property type="entry name" value="LRR_dom_sf"/>
</dbReference>
<dbReference type="InParanoid" id="W3XDI0"/>
<dbReference type="SUPFAM" id="SSF52047">
    <property type="entry name" value="RNI-like"/>
    <property type="match status" value="1"/>
</dbReference>
<proteinExistence type="predicted"/>
<accession>W3XDI0</accession>
<evidence type="ECO:0008006" key="3">
    <source>
        <dbReference type="Google" id="ProtNLM"/>
    </source>
</evidence>
<protein>
    <recommendedName>
        <fullName evidence="3">F-box domain-containing protein</fullName>
    </recommendedName>
</protein>
<dbReference type="KEGG" id="pfy:PFICI_05955"/>
<dbReference type="HOGENOM" id="CLU_058258_0_0_1"/>